<organism evidence="2 3">
    <name type="scientific">Aquipseudomonas alcaligenes</name>
    <name type="common">Pseudomonas alcaligenes</name>
    <dbReference type="NCBI Taxonomy" id="43263"/>
    <lineage>
        <taxon>Bacteria</taxon>
        <taxon>Pseudomonadati</taxon>
        <taxon>Pseudomonadota</taxon>
        <taxon>Gammaproteobacteria</taxon>
        <taxon>Pseudomonadales</taxon>
        <taxon>Pseudomonadaceae</taxon>
        <taxon>Aquipseudomonas</taxon>
    </lineage>
</organism>
<feature type="domain" description="Phage head morphogenesis" evidence="1">
    <location>
        <begin position="58"/>
        <end position="179"/>
    </location>
</feature>
<protein>
    <submittedName>
        <fullName evidence="2">Phage minor head protein</fullName>
    </submittedName>
</protein>
<dbReference type="Pfam" id="PF04233">
    <property type="entry name" value="Phage_Mu_F"/>
    <property type="match status" value="1"/>
</dbReference>
<sequence length="385" mass="43559">MASELQAAFAKPFAEQAEFFRRKLALPSARYDDLLRDQHDHGFIVAGAMKADLLTDLKASIQQTIDQGKSIQWFRGEFERIVRQRGWEGWTGSDSPAGIAWRTRVIYTTNLRTSHAAGRYAQMNDPDVLRYNPYVVYRHRSTENPRMEHQRWNGLVLRHDDPWLDTHRPPNGFGCKCKVFPVSRRELARMGKSAPDSAPDDGTYEHVNRTTGEVHTLPKGVQYGWDYSPGQSSATAQAIAARQNRLEGLDAEVARLNVQALVQSAVFARFFAGQLAGEFPVAVLPQSDRALLGAESQLVLLSQESLAAHVTKHPEITLADYRKIQRILDEGAVYRVGEERLIYIVVDGVTYRAVLKRTADGKRNYFLTLFRSKTQNPPPRAERVR</sequence>
<evidence type="ECO:0000313" key="3">
    <source>
        <dbReference type="Proteomes" id="UP001158730"/>
    </source>
</evidence>
<dbReference type="InterPro" id="IPR006528">
    <property type="entry name" value="Phage_head_morphogenesis_dom"/>
</dbReference>
<evidence type="ECO:0000313" key="2">
    <source>
        <dbReference type="EMBL" id="MDH1055606.1"/>
    </source>
</evidence>
<comment type="caution">
    <text evidence="2">The sequence shown here is derived from an EMBL/GenBank/DDBJ whole genome shotgun (WGS) entry which is preliminary data.</text>
</comment>
<dbReference type="AlphaFoldDB" id="A0AA42SU75"/>
<dbReference type="RefSeq" id="WP_280054183.1">
    <property type="nucleotide sequence ID" value="NZ_JAOBYN010000010.1"/>
</dbReference>
<proteinExistence type="predicted"/>
<dbReference type="Proteomes" id="UP001158730">
    <property type="component" value="Unassembled WGS sequence"/>
</dbReference>
<accession>A0AA42SU75</accession>
<evidence type="ECO:0000259" key="1">
    <source>
        <dbReference type="Pfam" id="PF04233"/>
    </source>
</evidence>
<dbReference type="EMBL" id="JAOBYN010000010">
    <property type="protein sequence ID" value="MDH1055606.1"/>
    <property type="molecule type" value="Genomic_DNA"/>
</dbReference>
<gene>
    <name evidence="2" type="ORF">N5C05_12640</name>
</gene>
<reference evidence="2" key="1">
    <citation type="submission" date="2022-09" db="EMBL/GenBank/DDBJ databases">
        <title>Intensive care unit water sources are persistently colonized with multi-drug resistant bacteria and are the site of extensive horizontal gene transfer of antibiotic resistance genes.</title>
        <authorList>
            <person name="Diorio-Toth L."/>
        </authorList>
    </citation>
    <scope>NUCLEOTIDE SEQUENCE</scope>
    <source>
        <strain evidence="2">GD03990</strain>
    </source>
</reference>
<name>A0AA42SU75_AQUAC</name>